<protein>
    <submittedName>
        <fullName evidence="1">Carboxypeptidase-like regulatory domain-containing protein</fullName>
    </submittedName>
</protein>
<dbReference type="EMBL" id="CP095855">
    <property type="protein sequence ID" value="UPK70785.1"/>
    <property type="molecule type" value="Genomic_DNA"/>
</dbReference>
<dbReference type="RefSeq" id="WP_247812947.1">
    <property type="nucleotide sequence ID" value="NZ_CP095855.1"/>
</dbReference>
<sequence length="248" mass="27640">MKKPSSIIISIPTPCHESWDAMTPTAKGRFCQNCQKTVTDFSNMSDQQIISYLKNRQGEICGRFHTEQLSRELAMPANKRKNVLAPIAAMVAALTVSIPSVMAKSNPEKIQLTPERADITPQHRDTLLPIKGIVIDSASKSALPGVIIILKGQEVYALTDSTGKFELQIPGNYKDKPLTLEVHHSEYVPKDFIISGHDVAYIEFPMQIRKGPTPTLFMGAVARVEAASLTSKPNFWQRFRYKAGQLFR</sequence>
<dbReference type="Pfam" id="PF13715">
    <property type="entry name" value="CarbopepD_reg_2"/>
    <property type="match status" value="1"/>
</dbReference>
<keyword evidence="2" id="KW-1185">Reference proteome</keyword>
<name>A0ABY4I5A0_CHIFI</name>
<reference evidence="1 2" key="1">
    <citation type="submission" date="2022-04" db="EMBL/GenBank/DDBJ databases">
        <title>The arsenic-methylating capacity of Chitinophaga filiformis YT5 during chitin decomposition.</title>
        <authorList>
            <person name="Chen G."/>
            <person name="Liang Y."/>
        </authorList>
    </citation>
    <scope>NUCLEOTIDE SEQUENCE [LARGE SCALE GENOMIC DNA]</scope>
    <source>
        <strain evidence="1 2">YT5</strain>
    </source>
</reference>
<dbReference type="SUPFAM" id="SSF49464">
    <property type="entry name" value="Carboxypeptidase regulatory domain-like"/>
    <property type="match status" value="1"/>
</dbReference>
<dbReference type="Gene3D" id="2.60.40.1120">
    <property type="entry name" value="Carboxypeptidase-like, regulatory domain"/>
    <property type="match status" value="1"/>
</dbReference>
<dbReference type="InterPro" id="IPR008969">
    <property type="entry name" value="CarboxyPept-like_regulatory"/>
</dbReference>
<evidence type="ECO:0000313" key="2">
    <source>
        <dbReference type="Proteomes" id="UP000830198"/>
    </source>
</evidence>
<organism evidence="1 2">
    <name type="scientific">Chitinophaga filiformis</name>
    <name type="common">Myxococcus filiformis</name>
    <name type="synonym">Flexibacter filiformis</name>
    <dbReference type="NCBI Taxonomy" id="104663"/>
    <lineage>
        <taxon>Bacteria</taxon>
        <taxon>Pseudomonadati</taxon>
        <taxon>Bacteroidota</taxon>
        <taxon>Chitinophagia</taxon>
        <taxon>Chitinophagales</taxon>
        <taxon>Chitinophagaceae</taxon>
        <taxon>Chitinophaga</taxon>
    </lineage>
</organism>
<proteinExistence type="predicted"/>
<gene>
    <name evidence="1" type="ORF">MYF79_05675</name>
</gene>
<accession>A0ABY4I5A0</accession>
<dbReference type="Proteomes" id="UP000830198">
    <property type="component" value="Chromosome"/>
</dbReference>
<evidence type="ECO:0000313" key="1">
    <source>
        <dbReference type="EMBL" id="UPK70785.1"/>
    </source>
</evidence>